<dbReference type="InterPro" id="IPR004569">
    <property type="entry name" value="PyrdxlP_synth_PdxJ"/>
</dbReference>
<feature type="binding site" evidence="4">
    <location>
        <position position="27"/>
    </location>
    <ligand>
        <name>3-amino-2-oxopropyl phosphate</name>
        <dbReference type="ChEBI" id="CHEBI:57279"/>
    </ligand>
</feature>
<dbReference type="Proteomes" id="UP000614811">
    <property type="component" value="Unassembled WGS sequence"/>
</dbReference>
<gene>
    <name evidence="4 6" type="primary">pdxJ</name>
    <name evidence="6" type="ORF">GCM10008090_18790</name>
</gene>
<feature type="binding site" evidence="4">
    <location>
        <begin position="18"/>
        <end position="19"/>
    </location>
    <ligand>
        <name>1-deoxy-D-xylulose 5-phosphate</name>
        <dbReference type="ChEBI" id="CHEBI:57792"/>
    </ligand>
</feature>
<organism evidence="6 7">
    <name type="scientific">Arenicella chitinivorans</name>
    <dbReference type="NCBI Taxonomy" id="1329800"/>
    <lineage>
        <taxon>Bacteria</taxon>
        <taxon>Pseudomonadati</taxon>
        <taxon>Pseudomonadota</taxon>
        <taxon>Gammaproteobacteria</taxon>
        <taxon>Arenicellales</taxon>
        <taxon>Arenicellaceae</taxon>
        <taxon>Arenicella</taxon>
    </lineage>
</organism>
<comment type="catalytic activity">
    <reaction evidence="4">
        <text>3-amino-2-oxopropyl phosphate + 1-deoxy-D-xylulose 5-phosphate = pyridoxine 5'-phosphate + phosphate + 2 H2O + H(+)</text>
        <dbReference type="Rhea" id="RHEA:15265"/>
        <dbReference type="ChEBI" id="CHEBI:15377"/>
        <dbReference type="ChEBI" id="CHEBI:15378"/>
        <dbReference type="ChEBI" id="CHEBI:43474"/>
        <dbReference type="ChEBI" id="CHEBI:57279"/>
        <dbReference type="ChEBI" id="CHEBI:57792"/>
        <dbReference type="ChEBI" id="CHEBI:58589"/>
        <dbReference type="EC" id="2.6.99.2"/>
    </reaction>
</comment>
<sequence length="256" mass="27528">MSQPHTEHHVIELGVNVDHIATLRQARGTTYPCPVQAADIARQAGADGVTVHLREDRRHIQDQDVYRIRREVALPMNLEMATTKEMLEIALQVLPKECCLVPEKRSELTTEGGLDVLSQVAALTDYVGELSAAGIMVSLFIDPEPAQIEASKHVGAAIVELHTGQYADAQGDGAAAELIRIRDAAKIAHALGMQVNAGHGLHYQNVVPIAQIPEVVCLNIGHAIVSRAAITGFYEAVFAMKQIMNGARLDGEGAGL</sequence>
<comment type="caution">
    <text evidence="6">The sequence shown here is derived from an EMBL/GenBank/DDBJ whole genome shotgun (WGS) entry which is preliminary data.</text>
</comment>
<evidence type="ECO:0000313" key="7">
    <source>
        <dbReference type="Proteomes" id="UP000614811"/>
    </source>
</evidence>
<dbReference type="PANTHER" id="PTHR30456:SF0">
    <property type="entry name" value="PYRIDOXINE 5'-PHOSPHATE SYNTHASE"/>
    <property type="match status" value="1"/>
</dbReference>
<evidence type="ECO:0000256" key="4">
    <source>
        <dbReference type="HAMAP-Rule" id="MF_00279"/>
    </source>
</evidence>
<comment type="similarity">
    <text evidence="4">Belongs to the PNP synthase family.</text>
</comment>
<dbReference type="SUPFAM" id="SSF63892">
    <property type="entry name" value="Pyridoxine 5'-phosphate synthase"/>
    <property type="match status" value="1"/>
</dbReference>
<evidence type="ECO:0000256" key="2">
    <source>
        <dbReference type="ARBA" id="ARBA00022679"/>
    </source>
</evidence>
<protein>
    <recommendedName>
        <fullName evidence="4 5">Pyridoxine 5'-phosphate synthase</fullName>
        <shortName evidence="4">PNP synthase</shortName>
        <ecNumber evidence="4 5">2.6.99.2</ecNumber>
    </recommendedName>
</protein>
<dbReference type="EMBL" id="BMXA01000002">
    <property type="protein sequence ID" value="GHA09091.1"/>
    <property type="molecule type" value="Genomic_DNA"/>
</dbReference>
<dbReference type="GO" id="GO:0008615">
    <property type="term" value="P:pyridoxine biosynthetic process"/>
    <property type="evidence" value="ECO:0007669"/>
    <property type="project" value="UniProtKB-UniRule"/>
</dbReference>
<feature type="binding site" evidence="4">
    <location>
        <position position="200"/>
    </location>
    <ligand>
        <name>3-amino-2-oxopropyl phosphate</name>
        <dbReference type="ChEBI" id="CHEBI:57279"/>
    </ligand>
</feature>
<dbReference type="Pfam" id="PF03740">
    <property type="entry name" value="PdxJ"/>
    <property type="match status" value="1"/>
</dbReference>
<keyword evidence="1 4" id="KW-0963">Cytoplasm</keyword>
<dbReference type="PANTHER" id="PTHR30456">
    <property type="entry name" value="PYRIDOXINE 5'-PHOSPHATE SYNTHASE"/>
    <property type="match status" value="1"/>
</dbReference>
<feature type="site" description="Transition state stabilizer" evidence="4">
    <location>
        <position position="160"/>
    </location>
</feature>
<feature type="binding site" evidence="4">
    <location>
        <position position="16"/>
    </location>
    <ligand>
        <name>3-amino-2-oxopropyl phosphate</name>
        <dbReference type="ChEBI" id="CHEBI:57279"/>
    </ligand>
</feature>
<evidence type="ECO:0000256" key="5">
    <source>
        <dbReference type="NCBIfam" id="TIGR00559"/>
    </source>
</evidence>
<feature type="binding site" evidence="4">
    <location>
        <begin position="221"/>
        <end position="222"/>
    </location>
    <ligand>
        <name>3-amino-2-oxopropyl phosphate</name>
        <dbReference type="ChEBI" id="CHEBI:57279"/>
    </ligand>
</feature>
<dbReference type="NCBIfam" id="NF003625">
    <property type="entry name" value="PRK05265.1-3"/>
    <property type="match status" value="1"/>
</dbReference>
<dbReference type="RefSeq" id="WP_189400133.1">
    <property type="nucleotide sequence ID" value="NZ_BMXA01000002.1"/>
</dbReference>
<dbReference type="NCBIfam" id="TIGR00559">
    <property type="entry name" value="pdxJ"/>
    <property type="match status" value="1"/>
</dbReference>
<feature type="active site" description="Proton donor" evidence="4">
    <location>
        <position position="199"/>
    </location>
</feature>
<keyword evidence="3 4" id="KW-0664">Pyridoxine biosynthesis</keyword>
<reference evidence="6" key="2">
    <citation type="submission" date="2020-09" db="EMBL/GenBank/DDBJ databases">
        <authorList>
            <person name="Sun Q."/>
            <person name="Kim S."/>
        </authorList>
    </citation>
    <scope>NUCLEOTIDE SEQUENCE</scope>
    <source>
        <strain evidence="6">KCTC 12711</strain>
    </source>
</reference>
<comment type="pathway">
    <text evidence="4">Cofactor biosynthesis; pyridoxine 5'-phosphate biosynthesis; pyridoxine 5'-phosphate from D-erythrose 4-phosphate: step 5/5.</text>
</comment>
<feature type="active site" description="Proton acceptor" evidence="4">
    <location>
        <position position="79"/>
    </location>
</feature>
<dbReference type="CDD" id="cd00003">
    <property type="entry name" value="PNPsynthase"/>
    <property type="match status" value="1"/>
</dbReference>
<dbReference type="AlphaFoldDB" id="A0A918RT14"/>
<dbReference type="Gene3D" id="3.20.20.70">
    <property type="entry name" value="Aldolase class I"/>
    <property type="match status" value="1"/>
</dbReference>
<dbReference type="NCBIfam" id="NF003623">
    <property type="entry name" value="PRK05265.1-1"/>
    <property type="match status" value="1"/>
</dbReference>
<feature type="active site" description="Proton acceptor" evidence="4">
    <location>
        <position position="52"/>
    </location>
</feature>
<evidence type="ECO:0000256" key="3">
    <source>
        <dbReference type="ARBA" id="ARBA00023096"/>
    </source>
</evidence>
<comment type="subunit">
    <text evidence="4">Homooctamer; tetramer of dimers.</text>
</comment>
<comment type="subcellular location">
    <subcellularLocation>
        <location evidence="4">Cytoplasm</location>
    </subcellularLocation>
</comment>
<dbReference type="InterPro" id="IPR036130">
    <property type="entry name" value="Pyridoxine-5'_phos_synth"/>
</dbReference>
<dbReference type="NCBIfam" id="NF003627">
    <property type="entry name" value="PRK05265.1-5"/>
    <property type="match status" value="1"/>
</dbReference>
<evidence type="ECO:0000256" key="1">
    <source>
        <dbReference type="ARBA" id="ARBA00022490"/>
    </source>
</evidence>
<dbReference type="EC" id="2.6.99.2" evidence="4 5"/>
<dbReference type="GO" id="GO:0005829">
    <property type="term" value="C:cytosol"/>
    <property type="evidence" value="ECO:0007669"/>
    <property type="project" value="TreeGrafter"/>
</dbReference>
<feature type="binding site" evidence="4">
    <location>
        <position position="109"/>
    </location>
    <ligand>
        <name>1-deoxy-D-xylulose 5-phosphate</name>
        <dbReference type="ChEBI" id="CHEBI:57792"/>
    </ligand>
</feature>
<evidence type="ECO:0000313" key="6">
    <source>
        <dbReference type="EMBL" id="GHA09091.1"/>
    </source>
</evidence>
<keyword evidence="7" id="KW-1185">Reference proteome</keyword>
<feature type="binding site" evidence="4">
    <location>
        <position position="54"/>
    </location>
    <ligand>
        <name>1-deoxy-D-xylulose 5-phosphate</name>
        <dbReference type="ChEBI" id="CHEBI:57792"/>
    </ligand>
</feature>
<dbReference type="HAMAP" id="MF_00279">
    <property type="entry name" value="PdxJ"/>
    <property type="match status" value="1"/>
</dbReference>
<feature type="binding site" evidence="4">
    <location>
        <position position="59"/>
    </location>
    <ligand>
        <name>1-deoxy-D-xylulose 5-phosphate</name>
        <dbReference type="ChEBI" id="CHEBI:57792"/>
    </ligand>
</feature>
<reference evidence="6" key="1">
    <citation type="journal article" date="2014" name="Int. J. Syst. Evol. Microbiol.">
        <title>Complete genome sequence of Corynebacterium casei LMG S-19264T (=DSM 44701T), isolated from a smear-ripened cheese.</title>
        <authorList>
            <consortium name="US DOE Joint Genome Institute (JGI-PGF)"/>
            <person name="Walter F."/>
            <person name="Albersmeier A."/>
            <person name="Kalinowski J."/>
            <person name="Ruckert C."/>
        </authorList>
    </citation>
    <scope>NUCLEOTIDE SEQUENCE</scope>
    <source>
        <strain evidence="6">KCTC 12711</strain>
    </source>
</reference>
<keyword evidence="2 4" id="KW-0808">Transferase</keyword>
<dbReference type="GO" id="GO:0033856">
    <property type="term" value="F:pyridoxine 5'-phosphate synthase activity"/>
    <property type="evidence" value="ECO:0007669"/>
    <property type="project" value="UniProtKB-UniRule"/>
</dbReference>
<name>A0A918RT14_9GAMM</name>
<proteinExistence type="inferred from homology"/>
<comment type="function">
    <text evidence="4">Catalyzes the complicated ring closure reaction between the two acyclic compounds 1-deoxy-D-xylulose-5-phosphate (DXP) and 3-amino-2-oxopropyl phosphate (1-amino-acetone-3-phosphate or AAP) to form pyridoxine 5'-phosphate (PNP) and inorganic phosphate.</text>
</comment>
<accession>A0A918RT14</accession>
<dbReference type="InterPro" id="IPR013785">
    <property type="entry name" value="Aldolase_TIM"/>
</dbReference>